<keyword evidence="7 10" id="KW-0720">Serine protease</keyword>
<feature type="active site" description="Charge relay system" evidence="9 10">
    <location>
        <position position="236"/>
    </location>
</feature>
<dbReference type="PANTHER" id="PTHR10795">
    <property type="entry name" value="PROPROTEIN CONVERTASE SUBTILISIN/KEXIN"/>
    <property type="match status" value="1"/>
</dbReference>
<comment type="subcellular location">
    <subcellularLocation>
        <location evidence="1">Secreted</location>
    </subcellularLocation>
</comment>
<dbReference type="SUPFAM" id="SSF52743">
    <property type="entry name" value="Subtilisin-like"/>
    <property type="match status" value="1"/>
</dbReference>
<dbReference type="Pfam" id="PF05922">
    <property type="entry name" value="Inhibitor_I9"/>
    <property type="match status" value="1"/>
</dbReference>
<evidence type="ECO:0000313" key="14">
    <source>
        <dbReference type="EMBL" id="KAJ4825629.1"/>
    </source>
</evidence>
<dbReference type="InterPro" id="IPR036852">
    <property type="entry name" value="Peptidase_S8/S53_dom_sf"/>
</dbReference>
<comment type="similarity">
    <text evidence="2 10">Belongs to the peptidase S8 family.</text>
</comment>
<feature type="domain" description="Inhibitor I9" evidence="12">
    <location>
        <begin position="52"/>
        <end position="121"/>
    </location>
</feature>
<accession>A0A9Q0J271</accession>
<dbReference type="PRINTS" id="PR00723">
    <property type="entry name" value="SUBTILISIN"/>
</dbReference>
<evidence type="ECO:0000256" key="7">
    <source>
        <dbReference type="ARBA" id="ARBA00022825"/>
    </source>
</evidence>
<evidence type="ECO:0000313" key="15">
    <source>
        <dbReference type="Proteomes" id="UP001141552"/>
    </source>
</evidence>
<dbReference type="Gene3D" id="3.50.30.30">
    <property type="match status" value="1"/>
</dbReference>
<dbReference type="Proteomes" id="UP001141552">
    <property type="component" value="Unassembled WGS sequence"/>
</dbReference>
<dbReference type="FunFam" id="3.40.50.200:FF:000006">
    <property type="entry name" value="Subtilisin-like protease SBT1.5"/>
    <property type="match status" value="1"/>
</dbReference>
<keyword evidence="6 10" id="KW-0378">Hydrolase</keyword>
<evidence type="ECO:0000256" key="8">
    <source>
        <dbReference type="ARBA" id="ARBA00023180"/>
    </source>
</evidence>
<reference evidence="14" key="2">
    <citation type="journal article" date="2023" name="Plants (Basel)">
        <title>Annotation of the Turnera subulata (Passifloraceae) Draft Genome Reveals the S-Locus Evolved after the Divergence of Turneroideae from Passifloroideae in a Stepwise Manner.</title>
        <authorList>
            <person name="Henning P.M."/>
            <person name="Roalson E.H."/>
            <person name="Mir W."/>
            <person name="McCubbin A.G."/>
            <person name="Shore J.S."/>
        </authorList>
    </citation>
    <scope>NUCLEOTIDE SEQUENCE</scope>
    <source>
        <strain evidence="14">F60SS</strain>
    </source>
</reference>
<dbReference type="Pfam" id="PF17766">
    <property type="entry name" value="fn3_6"/>
    <property type="match status" value="1"/>
</dbReference>
<organism evidence="14 15">
    <name type="scientific">Turnera subulata</name>
    <dbReference type="NCBI Taxonomy" id="218843"/>
    <lineage>
        <taxon>Eukaryota</taxon>
        <taxon>Viridiplantae</taxon>
        <taxon>Streptophyta</taxon>
        <taxon>Embryophyta</taxon>
        <taxon>Tracheophyta</taxon>
        <taxon>Spermatophyta</taxon>
        <taxon>Magnoliopsida</taxon>
        <taxon>eudicotyledons</taxon>
        <taxon>Gunneridae</taxon>
        <taxon>Pentapetalae</taxon>
        <taxon>rosids</taxon>
        <taxon>fabids</taxon>
        <taxon>Malpighiales</taxon>
        <taxon>Passifloraceae</taxon>
        <taxon>Turnera</taxon>
    </lineage>
</organism>
<comment type="caution">
    <text evidence="14">The sequence shown here is derived from an EMBL/GenBank/DDBJ whole genome shotgun (WGS) entry which is preliminary data.</text>
</comment>
<feature type="active site" description="Charge relay system" evidence="9 10">
    <location>
        <position position="563"/>
    </location>
</feature>
<reference evidence="14" key="1">
    <citation type="submission" date="2022-02" db="EMBL/GenBank/DDBJ databases">
        <authorList>
            <person name="Henning P.M."/>
            <person name="McCubbin A.G."/>
            <person name="Shore J.S."/>
        </authorList>
    </citation>
    <scope>NUCLEOTIDE SEQUENCE</scope>
    <source>
        <strain evidence="14">F60SS</strain>
        <tissue evidence="14">Leaves</tissue>
    </source>
</reference>
<evidence type="ECO:0000256" key="10">
    <source>
        <dbReference type="PROSITE-ProRule" id="PRU01240"/>
    </source>
</evidence>
<proteinExistence type="inferred from homology"/>
<dbReference type="InterPro" id="IPR010259">
    <property type="entry name" value="S8pro/Inhibitor_I9"/>
</dbReference>
<evidence type="ECO:0000259" key="12">
    <source>
        <dbReference type="Pfam" id="PF05922"/>
    </source>
</evidence>
<keyword evidence="4 10" id="KW-0645">Protease</keyword>
<protein>
    <recommendedName>
        <fullName evidence="16">Subtilisin-like protease</fullName>
    </recommendedName>
</protein>
<keyword evidence="8" id="KW-0325">Glycoprotein</keyword>
<dbReference type="AlphaFoldDB" id="A0A9Q0J271"/>
<dbReference type="Pfam" id="PF00082">
    <property type="entry name" value="Peptidase_S8"/>
    <property type="match status" value="1"/>
</dbReference>
<dbReference type="InterPro" id="IPR037045">
    <property type="entry name" value="S8pro/Inhibitor_I9_sf"/>
</dbReference>
<name>A0A9Q0J271_9ROSI</name>
<evidence type="ECO:0008006" key="16">
    <source>
        <dbReference type="Google" id="ProtNLM"/>
    </source>
</evidence>
<dbReference type="OrthoDB" id="206201at2759"/>
<dbReference type="InterPro" id="IPR041469">
    <property type="entry name" value="Subtilisin-like_FN3"/>
</dbReference>
<dbReference type="InterPro" id="IPR000209">
    <property type="entry name" value="Peptidase_S8/S53_dom"/>
</dbReference>
<evidence type="ECO:0000259" key="11">
    <source>
        <dbReference type="Pfam" id="PF00082"/>
    </source>
</evidence>
<dbReference type="PROSITE" id="PS00138">
    <property type="entry name" value="SUBTILASE_SER"/>
    <property type="match status" value="1"/>
</dbReference>
<evidence type="ECO:0000256" key="2">
    <source>
        <dbReference type="ARBA" id="ARBA00011073"/>
    </source>
</evidence>
<sequence>MNSDQHGSIISLAMTKRMGLSYLTSLYLLLSCLLLLLLPSSNSVAVNEELQTYIIHMDHSHKPASLSTQESWHRTILKSLSDPVKDQEMLLYSYNHVMQGFSARLTRSQLSEIETSPAHLATYKESFGKLYTTYSTQFLGLKRGRGIWPTASDGKGVIIGIIDTGIWPESESFADKGMPPVPQRWKGKCENGTAFSPSMCNKKLIGARSFSKGLIAAGRKIDPELDYDSARDFFGHGTHTSSTAAGSYVHGVSHFGYARGTARGVAPAAHVAMYKVLFATDSDESAATDVLAGMDQAIADGVDIMSLSLGFDQTPYFNDVIAIASLSAVEKGIVVVCATGNDGPGRNTTHNAAPWITTVGAGTLDRTFTATMNLENGFSVEGMSYYPESVYITDAPLYYGSSDQRKATCSLGSLNQSEVHRKVVFCENNDSDPHNQVEEVQRVGALAGIFSTDSLFLDAEDYTIPSLVLPAATGKWLKIYLTELNITKVKSIKFVSTKFGVKPAPQVAFFSSRGPDPINPGILKPDVLAPGVDILAAVNPTIPIVELGKYDLVSDYALFSGTSMAAPHVAGVAALLKALHPEWSPAAIRSAIMTTTYPVDNNGTILTNQETGLPATPLEFGAGHINPNKAMDPGLIYDLNFQDYIDFLCSLGYTDKQMAAVLRRSQWSCNNTSSDLNYPSFMAVSNSSSPLMKKFNRVVTNVGNDAAVFRATVEVPPGMKVTIEPSTLSFSSKYQTQSFSVSLEVDEDAPAVIYGYLRWVDQYKHVVSSPIVAVNFSK</sequence>
<keyword evidence="15" id="KW-1185">Reference proteome</keyword>
<feature type="domain" description="Subtilisin-like protease fibronectin type-III" evidence="13">
    <location>
        <begin position="675"/>
        <end position="772"/>
    </location>
</feature>
<dbReference type="FunFam" id="3.30.70.80:FF:000003">
    <property type="entry name" value="Subtilisin-like protease SBT1.9"/>
    <property type="match status" value="1"/>
</dbReference>
<dbReference type="InterPro" id="IPR015500">
    <property type="entry name" value="Peptidase_S8_subtilisin-rel"/>
</dbReference>
<evidence type="ECO:0000256" key="3">
    <source>
        <dbReference type="ARBA" id="ARBA00022525"/>
    </source>
</evidence>
<dbReference type="GO" id="GO:0005576">
    <property type="term" value="C:extracellular region"/>
    <property type="evidence" value="ECO:0007669"/>
    <property type="project" value="UniProtKB-SubCell"/>
</dbReference>
<dbReference type="GO" id="GO:0006508">
    <property type="term" value="P:proteolysis"/>
    <property type="evidence" value="ECO:0007669"/>
    <property type="project" value="UniProtKB-KW"/>
</dbReference>
<feature type="domain" description="Peptidase S8/S53" evidence="11">
    <location>
        <begin position="154"/>
        <end position="622"/>
    </location>
</feature>
<evidence type="ECO:0000256" key="1">
    <source>
        <dbReference type="ARBA" id="ARBA00004613"/>
    </source>
</evidence>
<keyword evidence="3" id="KW-0964">Secreted</keyword>
<keyword evidence="5" id="KW-0732">Signal</keyword>
<feature type="active site" description="Charge relay system" evidence="9 10">
    <location>
        <position position="163"/>
    </location>
</feature>
<dbReference type="GO" id="GO:0009609">
    <property type="term" value="P:response to symbiotic bacterium"/>
    <property type="evidence" value="ECO:0007669"/>
    <property type="project" value="UniProtKB-ARBA"/>
</dbReference>
<dbReference type="Gene3D" id="3.40.50.200">
    <property type="entry name" value="Peptidase S8/S53 domain"/>
    <property type="match status" value="1"/>
</dbReference>
<dbReference type="PROSITE" id="PS51892">
    <property type="entry name" value="SUBTILASE"/>
    <property type="match status" value="1"/>
</dbReference>
<evidence type="ECO:0000256" key="4">
    <source>
        <dbReference type="ARBA" id="ARBA00022670"/>
    </source>
</evidence>
<dbReference type="CDD" id="cd02120">
    <property type="entry name" value="PA_subtilisin_like"/>
    <property type="match status" value="1"/>
</dbReference>
<dbReference type="Gene3D" id="2.60.40.2310">
    <property type="match status" value="1"/>
</dbReference>
<dbReference type="InterPro" id="IPR023828">
    <property type="entry name" value="Peptidase_S8_Ser-AS"/>
</dbReference>
<dbReference type="GO" id="GO:0004252">
    <property type="term" value="F:serine-type endopeptidase activity"/>
    <property type="evidence" value="ECO:0007669"/>
    <property type="project" value="UniProtKB-UniRule"/>
</dbReference>
<dbReference type="CDD" id="cd04852">
    <property type="entry name" value="Peptidases_S8_3"/>
    <property type="match status" value="1"/>
</dbReference>
<evidence type="ECO:0000256" key="5">
    <source>
        <dbReference type="ARBA" id="ARBA00022729"/>
    </source>
</evidence>
<evidence type="ECO:0000259" key="13">
    <source>
        <dbReference type="Pfam" id="PF17766"/>
    </source>
</evidence>
<dbReference type="Gene3D" id="3.30.70.80">
    <property type="entry name" value="Peptidase S8 propeptide/proteinase inhibitor I9"/>
    <property type="match status" value="1"/>
</dbReference>
<evidence type="ECO:0000256" key="9">
    <source>
        <dbReference type="PIRSR" id="PIRSR615500-1"/>
    </source>
</evidence>
<gene>
    <name evidence="14" type="ORF">Tsubulata_029048</name>
</gene>
<evidence type="ECO:0000256" key="6">
    <source>
        <dbReference type="ARBA" id="ARBA00022801"/>
    </source>
</evidence>
<dbReference type="InterPro" id="IPR034197">
    <property type="entry name" value="Peptidases_S8_3"/>
</dbReference>
<dbReference type="EMBL" id="JAKUCV010006848">
    <property type="protein sequence ID" value="KAJ4825629.1"/>
    <property type="molecule type" value="Genomic_DNA"/>
</dbReference>
<dbReference type="InterPro" id="IPR045051">
    <property type="entry name" value="SBT"/>
</dbReference>